<proteinExistence type="predicted"/>
<reference evidence="1" key="1">
    <citation type="submission" date="2018-05" db="EMBL/GenBank/DDBJ databases">
        <authorList>
            <person name="Lanie J.A."/>
            <person name="Ng W.-L."/>
            <person name="Kazmierczak K.M."/>
            <person name="Andrzejewski T.M."/>
            <person name="Davidsen T.M."/>
            <person name="Wayne K.J."/>
            <person name="Tettelin H."/>
            <person name="Glass J.I."/>
            <person name="Rusch D."/>
            <person name="Podicherti R."/>
            <person name="Tsui H.-C.T."/>
            <person name="Winkler M.E."/>
        </authorList>
    </citation>
    <scope>NUCLEOTIDE SEQUENCE</scope>
</reference>
<dbReference type="AlphaFoldDB" id="A0A382HV76"/>
<dbReference type="EMBL" id="UINC01063315">
    <property type="protein sequence ID" value="SVB90827.1"/>
    <property type="molecule type" value="Genomic_DNA"/>
</dbReference>
<protein>
    <recommendedName>
        <fullName evidence="2">Band 7 domain-containing protein</fullName>
    </recommendedName>
</protein>
<feature type="non-terminal residue" evidence="1">
    <location>
        <position position="1"/>
    </location>
</feature>
<gene>
    <name evidence="1" type="ORF">METZ01_LOCUS243681</name>
</gene>
<evidence type="ECO:0000313" key="1">
    <source>
        <dbReference type="EMBL" id="SVB90827.1"/>
    </source>
</evidence>
<evidence type="ECO:0008006" key="2">
    <source>
        <dbReference type="Google" id="ProtNLM"/>
    </source>
</evidence>
<name>A0A382HV76_9ZZZZ</name>
<accession>A0A382HV76</accession>
<organism evidence="1">
    <name type="scientific">marine metagenome</name>
    <dbReference type="NCBI Taxonomy" id="408172"/>
    <lineage>
        <taxon>unclassified sequences</taxon>
        <taxon>metagenomes</taxon>
        <taxon>ecological metagenomes</taxon>
    </lineage>
</organism>
<sequence>YDGYTVTGDGNTIHVKATMNFSLAEDPGAIKAYEFGFSSVTDFLNSSLDNAVFHESARRSAFDAITDTETFREDIETRVIKVIERNNPNLKFKTLKIALDTLVPLEVQPAVDAYGIVEQNSQKRVGEERKTGKTVVVKAKGQAKLIEEGGSTASTKLRTSIQAEAKSFKDQLPHYESNPELFEQRLVSEAMQQILTNAVDVFYLSGRQPRIWLNRTPEKRKLKEGGAP</sequence>